<dbReference type="Pfam" id="PF13715">
    <property type="entry name" value="CarbopepD_reg_2"/>
    <property type="match status" value="1"/>
</dbReference>
<dbReference type="InterPro" id="IPR043741">
    <property type="entry name" value="DUF5686"/>
</dbReference>
<dbReference type="OrthoDB" id="983143at2"/>
<accession>A0A1H8ZT61</accession>
<keyword evidence="4" id="KW-1185">Reference proteome</keyword>
<evidence type="ECO:0000313" key="3">
    <source>
        <dbReference type="EMBL" id="SEP67544.1"/>
    </source>
</evidence>
<keyword evidence="2" id="KW-0732">Signal</keyword>
<evidence type="ECO:0000313" key="4">
    <source>
        <dbReference type="Proteomes" id="UP000199021"/>
    </source>
</evidence>
<dbReference type="InterPro" id="IPR008969">
    <property type="entry name" value="CarboxyPept-like_regulatory"/>
</dbReference>
<name>A0A1H8ZT61_9BACT</name>
<dbReference type="Proteomes" id="UP000199021">
    <property type="component" value="Unassembled WGS sequence"/>
</dbReference>
<feature type="chain" id="PRO_5011766475" evidence="2">
    <location>
        <begin position="19"/>
        <end position="829"/>
    </location>
</feature>
<evidence type="ECO:0000256" key="1">
    <source>
        <dbReference type="SAM" id="MobiDB-lite"/>
    </source>
</evidence>
<organism evidence="3 4">
    <name type="scientific">Neolewinella agarilytica</name>
    <dbReference type="NCBI Taxonomy" id="478744"/>
    <lineage>
        <taxon>Bacteria</taxon>
        <taxon>Pseudomonadati</taxon>
        <taxon>Bacteroidota</taxon>
        <taxon>Saprospiria</taxon>
        <taxon>Saprospirales</taxon>
        <taxon>Lewinellaceae</taxon>
        <taxon>Neolewinella</taxon>
    </lineage>
</organism>
<protein>
    <submittedName>
        <fullName evidence="3">CarboxypepD_reg-like domain-containing protein</fullName>
    </submittedName>
</protein>
<feature type="region of interest" description="Disordered" evidence="1">
    <location>
        <begin position="148"/>
        <end position="170"/>
    </location>
</feature>
<dbReference type="Pfam" id="PF18939">
    <property type="entry name" value="DUF5686"/>
    <property type="match status" value="1"/>
</dbReference>
<dbReference type="STRING" id="478744.SAMN05444359_101436"/>
<gene>
    <name evidence="3" type="ORF">SAMN05444359_101436</name>
</gene>
<dbReference type="Gene3D" id="2.60.40.1120">
    <property type="entry name" value="Carboxypeptidase-like, regulatory domain"/>
    <property type="match status" value="1"/>
</dbReference>
<sequence>MKRILFFLCALLALPLAAQTVLGHITNEFNEPVPYANVLVQELGTGTTSDDQGYYELNLNLEGNYRLVFSSLGYTSNKSSVIVGLDTVELNIRLETSGVELNEITVNASKRDPAYGIMKKVSDNRTLHLRSAPPSRSKVYVKAVEEIERTARRPAPEPEETDEGGVPDPFAEEEKARKELLGRLNLLEMEVQLNFQPPHNYKEERTAYQAYGNVRGLFVPRFAETDFNFYRNMVSLTDIADSPVISPLSGTGVLSYKFKLISTDLEGDQIVYKIKVTPRKRGNSTCEGYLWINEGSWTINRLDLGFSKYALKFFDEFRLEQDYTPYETAEGEDIWIVNRQALKYVAKQGKRTTFRGTTTLSYSDYEHNYAFPPKFFGNEVAVTTREAYKRDSSYWEGSRTVGLTEEEAKMVSIRDSLKAITSSKEYQDSIQDRYNKITLMEIAWDGVGFRNNEQKSHLYVGSLPELIDFSVVGGWRLGPYASYNRRYPNGQMINTSGGLNYGLKNGDLNGHFSTWFRYDPFRLGDLSASGGRSYESINQFDAYLNQLRPSNYILKDAGRVRHSIELVNGLTVYNEVELSARKPITGLETSSFLDGLVDDEEEVQEFEPYEAFITTTAISYTPGLKYMREPDRKIRLGSKWPTFSVLHRKGWSGPLGSDIDFDFVRFSIEQQIIFGALGTTNYEFRTGKFINTKDLRFIDIKRFRQSDPILMSDPRQTFQALDTSLNTSNLFLEFHHIHHFNGALVNNIPLLKKTRIKAVAGGGFLYLPDEKFRYQEVFAGIERVFKIGARRRLRVGTYAVLADANNAKPTTAFKISFDLIDLWKKDWSF</sequence>
<dbReference type="InParanoid" id="A0A1H8ZT61"/>
<feature type="signal peptide" evidence="2">
    <location>
        <begin position="1"/>
        <end position="18"/>
    </location>
</feature>
<dbReference type="AlphaFoldDB" id="A0A1H8ZT61"/>
<reference evidence="4" key="1">
    <citation type="submission" date="2016-10" db="EMBL/GenBank/DDBJ databases">
        <authorList>
            <person name="Varghese N."/>
            <person name="Submissions S."/>
        </authorList>
    </citation>
    <scope>NUCLEOTIDE SEQUENCE [LARGE SCALE GENOMIC DNA]</scope>
    <source>
        <strain evidence="4">DSM 24740</strain>
    </source>
</reference>
<dbReference type="EMBL" id="FOFB01000001">
    <property type="protein sequence ID" value="SEP67544.1"/>
    <property type="molecule type" value="Genomic_DNA"/>
</dbReference>
<proteinExistence type="predicted"/>
<dbReference type="SUPFAM" id="SSF49464">
    <property type="entry name" value="Carboxypeptidase regulatory domain-like"/>
    <property type="match status" value="1"/>
</dbReference>
<evidence type="ECO:0000256" key="2">
    <source>
        <dbReference type="SAM" id="SignalP"/>
    </source>
</evidence>
<dbReference type="RefSeq" id="WP_090165139.1">
    <property type="nucleotide sequence ID" value="NZ_FOFB01000001.1"/>
</dbReference>